<dbReference type="FunFam" id="3.40.50.150:FF:000041">
    <property type="entry name" value="Ribosomal RNA small subunit methyltransferase G"/>
    <property type="match status" value="1"/>
</dbReference>
<evidence type="ECO:0000256" key="5">
    <source>
        <dbReference type="ARBA" id="ARBA00022691"/>
    </source>
</evidence>
<dbReference type="InterPro" id="IPR003682">
    <property type="entry name" value="rRNA_ssu_MeTfrase_G"/>
</dbReference>
<dbReference type="InterPro" id="IPR029063">
    <property type="entry name" value="SAM-dependent_MTases_sf"/>
</dbReference>
<organism evidence="7 8">
    <name type="scientific">Aceticella autotrophica</name>
    <dbReference type="NCBI Taxonomy" id="2755338"/>
    <lineage>
        <taxon>Bacteria</taxon>
        <taxon>Bacillati</taxon>
        <taxon>Bacillota</taxon>
        <taxon>Clostridia</taxon>
        <taxon>Thermoanaerobacterales</taxon>
        <taxon>Thermoanaerobacteraceae</taxon>
        <taxon>Aceticella</taxon>
    </lineage>
</organism>
<evidence type="ECO:0000256" key="4">
    <source>
        <dbReference type="ARBA" id="ARBA00022679"/>
    </source>
</evidence>
<comment type="similarity">
    <text evidence="6">Belongs to the methyltransferase superfamily. RNA methyltransferase RsmG family.</text>
</comment>
<dbReference type="GO" id="GO:0070043">
    <property type="term" value="F:rRNA (guanine-N7-)-methyltransferase activity"/>
    <property type="evidence" value="ECO:0007669"/>
    <property type="project" value="UniProtKB-UniRule"/>
</dbReference>
<dbReference type="NCBIfam" id="TIGR00138">
    <property type="entry name" value="rsmG_gidB"/>
    <property type="match status" value="1"/>
</dbReference>
<dbReference type="EMBL" id="CP060096">
    <property type="protein sequence ID" value="QSZ27363.1"/>
    <property type="molecule type" value="Genomic_DNA"/>
</dbReference>
<dbReference type="Gene3D" id="3.40.50.150">
    <property type="entry name" value="Vaccinia Virus protein VP39"/>
    <property type="match status" value="1"/>
</dbReference>
<reference evidence="7" key="1">
    <citation type="submission" date="2020-08" db="EMBL/GenBank/DDBJ databases">
        <title>Genomic insights into the carbon and energy metabolism of the first obligate autotrophic acetogenic bacterium Aceticella autotrophica gen. nov., sp. nov.</title>
        <authorList>
            <person name="Toshchakov S.V."/>
            <person name="Elcheninov A.G."/>
            <person name="Kublanov I.V."/>
            <person name="Frolov E.N."/>
            <person name="Lebedinsky A.V."/>
        </authorList>
    </citation>
    <scope>NUCLEOTIDE SEQUENCE</scope>
    <source>
        <strain evidence="7">3443-3Ac</strain>
    </source>
</reference>
<evidence type="ECO:0000256" key="3">
    <source>
        <dbReference type="ARBA" id="ARBA00022603"/>
    </source>
</evidence>
<feature type="binding site" evidence="6">
    <location>
        <begin position="131"/>
        <end position="132"/>
    </location>
    <ligand>
        <name>S-adenosyl-L-methionine</name>
        <dbReference type="ChEBI" id="CHEBI:59789"/>
    </ligand>
</feature>
<comment type="function">
    <text evidence="6">Specifically methylates the N7 position of a guanine in 16S rRNA.</text>
</comment>
<keyword evidence="8" id="KW-1185">Reference proteome</keyword>
<gene>
    <name evidence="6 7" type="primary">rsmG</name>
    <name evidence="7" type="ORF">ACETAC_11135</name>
</gene>
<comment type="subcellular location">
    <subcellularLocation>
        <location evidence="6">Cytoplasm</location>
    </subcellularLocation>
</comment>
<proteinExistence type="inferred from homology"/>
<evidence type="ECO:0000256" key="1">
    <source>
        <dbReference type="ARBA" id="ARBA00022490"/>
    </source>
</evidence>
<keyword evidence="5 6" id="KW-0949">S-adenosyl-L-methionine</keyword>
<feature type="binding site" evidence="6">
    <location>
        <position position="150"/>
    </location>
    <ligand>
        <name>S-adenosyl-L-methionine</name>
        <dbReference type="ChEBI" id="CHEBI:59789"/>
    </ligand>
</feature>
<dbReference type="KEGG" id="aaut:ACETAC_11135"/>
<keyword evidence="4 6" id="KW-0808">Transferase</keyword>
<evidence type="ECO:0000256" key="2">
    <source>
        <dbReference type="ARBA" id="ARBA00022552"/>
    </source>
</evidence>
<dbReference type="Proteomes" id="UP000671913">
    <property type="component" value="Chromosome"/>
</dbReference>
<keyword evidence="1 6" id="KW-0963">Cytoplasm</keyword>
<dbReference type="Pfam" id="PF02527">
    <property type="entry name" value="GidB"/>
    <property type="match status" value="1"/>
</dbReference>
<dbReference type="PANTHER" id="PTHR31760:SF0">
    <property type="entry name" value="S-ADENOSYL-L-METHIONINE-DEPENDENT METHYLTRANSFERASES SUPERFAMILY PROTEIN"/>
    <property type="match status" value="1"/>
</dbReference>
<keyword evidence="3 6" id="KW-0489">Methyltransferase</keyword>
<accession>A0A975AVU7</accession>
<evidence type="ECO:0000313" key="7">
    <source>
        <dbReference type="EMBL" id="QSZ27363.1"/>
    </source>
</evidence>
<comment type="caution">
    <text evidence="6">Lacks conserved residue(s) required for the propagation of feature annotation.</text>
</comment>
<dbReference type="PIRSF" id="PIRSF003078">
    <property type="entry name" value="GidB"/>
    <property type="match status" value="1"/>
</dbReference>
<dbReference type="GO" id="GO:0005829">
    <property type="term" value="C:cytosol"/>
    <property type="evidence" value="ECO:0007669"/>
    <property type="project" value="TreeGrafter"/>
</dbReference>
<dbReference type="AlphaFoldDB" id="A0A975AVU7"/>
<name>A0A975AVU7_9THEO</name>
<keyword evidence="2 6" id="KW-0698">rRNA processing</keyword>
<dbReference type="PANTHER" id="PTHR31760">
    <property type="entry name" value="S-ADENOSYL-L-METHIONINE-DEPENDENT METHYLTRANSFERASES SUPERFAMILY PROTEIN"/>
    <property type="match status" value="1"/>
</dbReference>
<dbReference type="RefSeq" id="WP_284680057.1">
    <property type="nucleotide sequence ID" value="NZ_CP060096.1"/>
</dbReference>
<dbReference type="EC" id="2.1.1.-" evidence="6"/>
<evidence type="ECO:0000256" key="6">
    <source>
        <dbReference type="HAMAP-Rule" id="MF_00074"/>
    </source>
</evidence>
<sequence>MDRKNIDKLINGAANFNINLSMFHVEQFEKYFKLLIEWNEKINLTSITDEGDVITKHFLDSLSVFKSGKITGNENIIDIGTGAGFPSIPLKIVFPNIKLTLLDSINKRIVFLEEVIDKLNLENIYTVHGRAEDYGNKVNFREKYDLSVSRAVASLNILAEYCIPFVTVNGYFIAMKGPSIEEELKLSKNAIKTLGGVVENVVDVVIPYTEIMHKLVIVKKKIKTQSIYPRKPKFINKKPL</sequence>
<dbReference type="HAMAP" id="MF_00074">
    <property type="entry name" value="16SrRNA_methyltr_G"/>
    <property type="match status" value="1"/>
</dbReference>
<feature type="binding site" evidence="6">
    <location>
        <position position="80"/>
    </location>
    <ligand>
        <name>S-adenosyl-L-methionine</name>
        <dbReference type="ChEBI" id="CHEBI:59789"/>
    </ligand>
</feature>
<feature type="binding site" evidence="6">
    <location>
        <position position="85"/>
    </location>
    <ligand>
        <name>S-adenosyl-L-methionine</name>
        <dbReference type="ChEBI" id="CHEBI:59789"/>
    </ligand>
</feature>
<evidence type="ECO:0000313" key="8">
    <source>
        <dbReference type="Proteomes" id="UP000671913"/>
    </source>
</evidence>
<protein>
    <recommendedName>
        <fullName evidence="6">Ribosomal RNA small subunit methyltransferase G</fullName>
        <ecNumber evidence="6">2.1.1.-</ecNumber>
    </recommendedName>
    <alternativeName>
        <fullName evidence="6">16S rRNA 7-methylguanosine methyltransferase</fullName>
        <shortName evidence="6">16S rRNA m7G methyltransferase</shortName>
    </alternativeName>
</protein>
<dbReference type="SUPFAM" id="SSF53335">
    <property type="entry name" value="S-adenosyl-L-methionine-dependent methyltransferases"/>
    <property type="match status" value="1"/>
</dbReference>